<organism evidence="2 3">
    <name type="scientific">Glycomyces harbinensis</name>
    <dbReference type="NCBI Taxonomy" id="58114"/>
    <lineage>
        <taxon>Bacteria</taxon>
        <taxon>Bacillati</taxon>
        <taxon>Actinomycetota</taxon>
        <taxon>Actinomycetes</taxon>
        <taxon>Glycomycetales</taxon>
        <taxon>Glycomycetaceae</taxon>
        <taxon>Glycomyces</taxon>
    </lineage>
</organism>
<protein>
    <recommendedName>
        <fullName evidence="4">DUF4247 domain-containing protein</fullName>
    </recommendedName>
</protein>
<gene>
    <name evidence="2" type="ORF">SAMN05216270_102175</name>
</gene>
<dbReference type="EMBL" id="FNAD01000002">
    <property type="protein sequence ID" value="SDD17875.1"/>
    <property type="molecule type" value="Genomic_DNA"/>
</dbReference>
<name>A0A1G6SP29_9ACTN</name>
<dbReference type="RefSeq" id="WP_091029180.1">
    <property type="nucleotide sequence ID" value="NZ_FNAD01000002.1"/>
</dbReference>
<reference evidence="3" key="1">
    <citation type="submission" date="2016-10" db="EMBL/GenBank/DDBJ databases">
        <authorList>
            <person name="Varghese N."/>
            <person name="Submissions S."/>
        </authorList>
    </citation>
    <scope>NUCLEOTIDE SEQUENCE [LARGE SCALE GENOMIC DNA]</scope>
    <source>
        <strain evidence="3">CGMCC 4.3516</strain>
    </source>
</reference>
<dbReference type="Proteomes" id="UP000198949">
    <property type="component" value="Unassembled WGS sequence"/>
</dbReference>
<evidence type="ECO:0000313" key="3">
    <source>
        <dbReference type="Proteomes" id="UP000198949"/>
    </source>
</evidence>
<dbReference type="InterPro" id="IPR025341">
    <property type="entry name" value="DUF4247"/>
</dbReference>
<dbReference type="AlphaFoldDB" id="A0A1G6SP29"/>
<keyword evidence="3" id="KW-1185">Reference proteome</keyword>
<keyword evidence="1" id="KW-0472">Membrane</keyword>
<evidence type="ECO:0000313" key="2">
    <source>
        <dbReference type="EMBL" id="SDD17875.1"/>
    </source>
</evidence>
<accession>A0A1G6SP29</accession>
<dbReference type="STRING" id="58114.SAMN05216270_102175"/>
<feature type="transmembrane region" description="Helical" evidence="1">
    <location>
        <begin position="21"/>
        <end position="38"/>
    </location>
</feature>
<evidence type="ECO:0008006" key="4">
    <source>
        <dbReference type="Google" id="ProtNLM"/>
    </source>
</evidence>
<sequence>MSDERQPPPRPASRGLNWKHWTAIIVVIALCCGGVFLMNSNFSNPTDTIQSHYQRASSLDEGGGRAYTSDQSPATVADQIDDDAEARDERSSGGVYYLQYSKHIVAVSPYQGGSKILLHDYRSGYNHYSGIFILGGWGWSSSPPSPFRGGGPGSGK</sequence>
<keyword evidence="1" id="KW-0812">Transmembrane</keyword>
<evidence type="ECO:0000256" key="1">
    <source>
        <dbReference type="SAM" id="Phobius"/>
    </source>
</evidence>
<keyword evidence="1" id="KW-1133">Transmembrane helix</keyword>
<dbReference type="OrthoDB" id="5186368at2"/>
<dbReference type="Pfam" id="PF14042">
    <property type="entry name" value="DUF4247"/>
    <property type="match status" value="1"/>
</dbReference>
<proteinExistence type="predicted"/>